<gene>
    <name evidence="6" type="ORF">MKW98_025228</name>
</gene>
<dbReference type="AlphaFoldDB" id="A0AAD4S264"/>
<dbReference type="InterPro" id="IPR010851">
    <property type="entry name" value="DEFL"/>
</dbReference>
<keyword evidence="2" id="KW-0929">Antimicrobial</keyword>
<evidence type="ECO:0000256" key="2">
    <source>
        <dbReference type="ARBA" id="ARBA00022529"/>
    </source>
</evidence>
<evidence type="ECO:0000313" key="7">
    <source>
        <dbReference type="Proteomes" id="UP001202328"/>
    </source>
</evidence>
<evidence type="ECO:0000256" key="5">
    <source>
        <dbReference type="SAM" id="SignalP"/>
    </source>
</evidence>
<evidence type="ECO:0000256" key="3">
    <source>
        <dbReference type="ARBA" id="ARBA00022577"/>
    </source>
</evidence>
<accession>A0AAD4S264</accession>
<comment type="similarity">
    <text evidence="1">Belongs to the DEFL family.</text>
</comment>
<feature type="signal peptide" evidence="5">
    <location>
        <begin position="1"/>
        <end position="28"/>
    </location>
</feature>
<protein>
    <submittedName>
        <fullName evidence="6">Uncharacterized protein</fullName>
    </submittedName>
</protein>
<dbReference type="GO" id="GO:0031640">
    <property type="term" value="P:killing of cells of another organism"/>
    <property type="evidence" value="ECO:0007669"/>
    <property type="project" value="UniProtKB-KW"/>
</dbReference>
<proteinExistence type="inferred from homology"/>
<keyword evidence="5" id="KW-0732">Signal</keyword>
<dbReference type="GO" id="GO:0050832">
    <property type="term" value="P:defense response to fungus"/>
    <property type="evidence" value="ECO:0007669"/>
    <property type="project" value="UniProtKB-KW"/>
</dbReference>
<reference evidence="6" key="1">
    <citation type="submission" date="2022-04" db="EMBL/GenBank/DDBJ databases">
        <title>A functionally conserved STORR gene fusion in Papaver species that diverged 16.8 million years ago.</title>
        <authorList>
            <person name="Catania T."/>
        </authorList>
    </citation>
    <scope>NUCLEOTIDE SEQUENCE</scope>
    <source>
        <strain evidence="6">S-188037</strain>
    </source>
</reference>
<name>A0AAD4S264_9MAGN</name>
<evidence type="ECO:0000256" key="1">
    <source>
        <dbReference type="ARBA" id="ARBA00006722"/>
    </source>
</evidence>
<evidence type="ECO:0000313" key="6">
    <source>
        <dbReference type="EMBL" id="KAI3853711.1"/>
    </source>
</evidence>
<feature type="chain" id="PRO_5042110355" evidence="5">
    <location>
        <begin position="29"/>
        <end position="95"/>
    </location>
</feature>
<organism evidence="6 7">
    <name type="scientific">Papaver atlanticum</name>
    <dbReference type="NCBI Taxonomy" id="357466"/>
    <lineage>
        <taxon>Eukaryota</taxon>
        <taxon>Viridiplantae</taxon>
        <taxon>Streptophyta</taxon>
        <taxon>Embryophyta</taxon>
        <taxon>Tracheophyta</taxon>
        <taxon>Spermatophyta</taxon>
        <taxon>Magnoliopsida</taxon>
        <taxon>Ranunculales</taxon>
        <taxon>Papaveraceae</taxon>
        <taxon>Papaveroideae</taxon>
        <taxon>Papaver</taxon>
    </lineage>
</organism>
<keyword evidence="7" id="KW-1185">Reference proteome</keyword>
<comment type="caution">
    <text evidence="6">The sequence shown here is derived from an EMBL/GenBank/DDBJ whole genome shotgun (WGS) entry which is preliminary data.</text>
</comment>
<keyword evidence="4" id="KW-0611">Plant defense</keyword>
<keyword evidence="3" id="KW-0295">Fungicide</keyword>
<dbReference type="EMBL" id="JAJJMB010015535">
    <property type="protein sequence ID" value="KAI3853711.1"/>
    <property type="molecule type" value="Genomic_DNA"/>
</dbReference>
<dbReference type="Proteomes" id="UP001202328">
    <property type="component" value="Unassembled WGS sequence"/>
</dbReference>
<dbReference type="Pfam" id="PF25052">
    <property type="entry name" value="AtDEF-like"/>
    <property type="match status" value="1"/>
</dbReference>
<sequence length="95" mass="10010">MSPSTTQLVVALSLLCLLLLGFSYSAEATSRPITDDAGAASNGQCDVNRGSCANNDECNKKCQPLGCGGGICFRPLASSNREKKIDVNLFKLNLL</sequence>
<evidence type="ECO:0000256" key="4">
    <source>
        <dbReference type="ARBA" id="ARBA00022821"/>
    </source>
</evidence>